<dbReference type="PROSITE" id="PS52016">
    <property type="entry name" value="TONB_DEPENDENT_REC_3"/>
    <property type="match status" value="1"/>
</dbReference>
<dbReference type="InterPro" id="IPR012910">
    <property type="entry name" value="Plug_dom"/>
</dbReference>
<evidence type="ECO:0000256" key="8">
    <source>
        <dbReference type="PROSITE-ProRule" id="PRU01360"/>
    </source>
</evidence>
<name>A0A193LE75_9GAMM</name>
<keyword evidence="4 8" id="KW-0812">Transmembrane</keyword>
<evidence type="ECO:0000313" key="13">
    <source>
        <dbReference type="EMBL" id="ANO50830.1"/>
    </source>
</evidence>
<proteinExistence type="inferred from homology"/>
<evidence type="ECO:0000256" key="9">
    <source>
        <dbReference type="RuleBase" id="RU003357"/>
    </source>
</evidence>
<dbReference type="RefSeq" id="WP_068614201.1">
    <property type="nucleotide sequence ID" value="NZ_CP016268.1"/>
</dbReference>
<dbReference type="KEGG" id="woc:BA177_06075"/>
<keyword evidence="3 8" id="KW-1134">Transmembrane beta strand</keyword>
<dbReference type="GO" id="GO:0015344">
    <property type="term" value="F:siderophore uptake transmembrane transporter activity"/>
    <property type="evidence" value="ECO:0007669"/>
    <property type="project" value="TreeGrafter"/>
</dbReference>
<dbReference type="Gene3D" id="2.40.170.20">
    <property type="entry name" value="TonB-dependent receptor, beta-barrel domain"/>
    <property type="match status" value="1"/>
</dbReference>
<evidence type="ECO:0000256" key="5">
    <source>
        <dbReference type="ARBA" id="ARBA00023077"/>
    </source>
</evidence>
<organism evidence="13 14">
    <name type="scientific">Woeseia oceani</name>
    <dbReference type="NCBI Taxonomy" id="1548547"/>
    <lineage>
        <taxon>Bacteria</taxon>
        <taxon>Pseudomonadati</taxon>
        <taxon>Pseudomonadota</taxon>
        <taxon>Gammaproteobacteria</taxon>
        <taxon>Woeseiales</taxon>
        <taxon>Woeseiaceae</taxon>
        <taxon>Woeseia</taxon>
    </lineage>
</organism>
<dbReference type="InterPro" id="IPR037066">
    <property type="entry name" value="Plug_dom_sf"/>
</dbReference>
<evidence type="ECO:0000259" key="11">
    <source>
        <dbReference type="Pfam" id="PF00593"/>
    </source>
</evidence>
<evidence type="ECO:0000256" key="10">
    <source>
        <dbReference type="SAM" id="SignalP"/>
    </source>
</evidence>
<dbReference type="InterPro" id="IPR000531">
    <property type="entry name" value="Beta-barrel_TonB"/>
</dbReference>
<dbReference type="GO" id="GO:0044718">
    <property type="term" value="P:siderophore transmembrane transport"/>
    <property type="evidence" value="ECO:0007669"/>
    <property type="project" value="TreeGrafter"/>
</dbReference>
<feature type="signal peptide" evidence="10">
    <location>
        <begin position="1"/>
        <end position="23"/>
    </location>
</feature>
<accession>A0A193LE75</accession>
<dbReference type="Pfam" id="PF07715">
    <property type="entry name" value="Plug"/>
    <property type="match status" value="1"/>
</dbReference>
<dbReference type="GO" id="GO:0009279">
    <property type="term" value="C:cell outer membrane"/>
    <property type="evidence" value="ECO:0007669"/>
    <property type="project" value="UniProtKB-SubCell"/>
</dbReference>
<dbReference type="EMBL" id="CP016268">
    <property type="protein sequence ID" value="ANO50830.1"/>
    <property type="molecule type" value="Genomic_DNA"/>
</dbReference>
<keyword evidence="6 8" id="KW-0472">Membrane</keyword>
<gene>
    <name evidence="13" type="ORF">BA177_06075</name>
</gene>
<dbReference type="PANTHER" id="PTHR30069:SF36">
    <property type="entry name" value="BLL6948 PROTEIN"/>
    <property type="match status" value="1"/>
</dbReference>
<dbReference type="OrthoDB" id="99480at2"/>
<dbReference type="Pfam" id="PF00593">
    <property type="entry name" value="TonB_dep_Rec_b-barrel"/>
    <property type="match status" value="1"/>
</dbReference>
<evidence type="ECO:0000256" key="4">
    <source>
        <dbReference type="ARBA" id="ARBA00022692"/>
    </source>
</evidence>
<evidence type="ECO:0000256" key="3">
    <source>
        <dbReference type="ARBA" id="ARBA00022452"/>
    </source>
</evidence>
<evidence type="ECO:0000256" key="7">
    <source>
        <dbReference type="ARBA" id="ARBA00023237"/>
    </source>
</evidence>
<keyword evidence="10" id="KW-0732">Signal</keyword>
<keyword evidence="14" id="KW-1185">Reference proteome</keyword>
<dbReference type="STRING" id="1548547.BA177_06075"/>
<comment type="subcellular location">
    <subcellularLocation>
        <location evidence="1 8">Cell outer membrane</location>
        <topology evidence="1 8">Multi-pass membrane protein</topology>
    </subcellularLocation>
</comment>
<dbReference type="Proteomes" id="UP000092695">
    <property type="component" value="Chromosome"/>
</dbReference>
<reference evidence="13 14" key="1">
    <citation type="submission" date="2016-06" db="EMBL/GenBank/DDBJ databases">
        <title>Complete genome sequence of a deep-branching marine Gamma Proteobacterium Woeseia oceani type strain XK5.</title>
        <authorList>
            <person name="Mu D."/>
            <person name="Du Z."/>
        </authorList>
    </citation>
    <scope>NUCLEOTIDE SEQUENCE [LARGE SCALE GENOMIC DNA]</scope>
    <source>
        <strain evidence="13 14">XK5</strain>
    </source>
</reference>
<sequence length="682" mass="75933">MIARPTFRIPVVLLTLSTNVALAQNDAIDEVIVEGRSETLVGEARTASEGIVGQVDLELRALLRPGDILESIPGMIVTQHSGSGKSNQMFLRGFNLDHGTDFATWIDGMPVNMRTHGHGQGYTDVNFLIPETIKTLRFVKGPYHAELGDFSSAGGTHVETFDNLQGSRLKLGVGDDGYRRVLGMGGLNANEVNLFAAIDAHVFDGAWTDIAEDVRKISGLVKLSDAGPASQWELTAMYYDNNWNSADQIPARAVLQGLTDERGSLDDTLGGESRRASLSGQYRTNWDIGTASFSAYVIDYRMQLWSNFTYLLDDPVSGDQFEQLDDRTVWGGSGQFQWFSGDLDQLDHRIGIELRYDDIDAVGLFHTRERERLATTREDSVQEKSIGLFYEQTWHFAERWRTVIGMRGDFYDFDVAANNPTNSGTETDFMLSPKGSLIYALSDSTETYLSVGQGFHSNDARGTTITVDPATGDPAAQVDPLVRSTGAEIGFKTVWQDSWNSSLALWHLKLDSELLFVGDAGTTEASRPSTRWGIELNNHWTLNDIWTAEADFAWTDAEFDDDIPDGKEIPGAIPFVATASLTAHDLSGWFGSIRVRHFSSYPLSEDSREESDGSTITSLAIGWRNETWKVQLDVLNVFDSNDHDIDYYYASRLPGEPADGIEDMHYKVFEPRQLRAYVEYRF</sequence>
<dbReference type="AlphaFoldDB" id="A0A193LE75"/>
<evidence type="ECO:0000256" key="2">
    <source>
        <dbReference type="ARBA" id="ARBA00022448"/>
    </source>
</evidence>
<dbReference type="InterPro" id="IPR039426">
    <property type="entry name" value="TonB-dep_rcpt-like"/>
</dbReference>
<evidence type="ECO:0000313" key="14">
    <source>
        <dbReference type="Proteomes" id="UP000092695"/>
    </source>
</evidence>
<evidence type="ECO:0000259" key="12">
    <source>
        <dbReference type="Pfam" id="PF07715"/>
    </source>
</evidence>
<dbReference type="Gene3D" id="2.170.130.10">
    <property type="entry name" value="TonB-dependent receptor, plug domain"/>
    <property type="match status" value="1"/>
</dbReference>
<evidence type="ECO:0000256" key="1">
    <source>
        <dbReference type="ARBA" id="ARBA00004571"/>
    </source>
</evidence>
<feature type="domain" description="TonB-dependent receptor plug" evidence="12">
    <location>
        <begin position="49"/>
        <end position="154"/>
    </location>
</feature>
<dbReference type="PANTHER" id="PTHR30069">
    <property type="entry name" value="TONB-DEPENDENT OUTER MEMBRANE RECEPTOR"/>
    <property type="match status" value="1"/>
</dbReference>
<keyword evidence="5 9" id="KW-0798">TonB box</keyword>
<keyword evidence="2 8" id="KW-0813">Transport</keyword>
<evidence type="ECO:0000256" key="6">
    <source>
        <dbReference type="ARBA" id="ARBA00023136"/>
    </source>
</evidence>
<comment type="similarity">
    <text evidence="8 9">Belongs to the TonB-dependent receptor family.</text>
</comment>
<keyword evidence="7 8" id="KW-0998">Cell outer membrane</keyword>
<keyword evidence="13" id="KW-0675">Receptor</keyword>
<dbReference type="SUPFAM" id="SSF56935">
    <property type="entry name" value="Porins"/>
    <property type="match status" value="1"/>
</dbReference>
<feature type="domain" description="TonB-dependent receptor-like beta-barrel" evidence="11">
    <location>
        <begin position="242"/>
        <end position="637"/>
    </location>
</feature>
<protein>
    <submittedName>
        <fullName evidence="13">TonB-dependent receptor</fullName>
    </submittedName>
</protein>
<feature type="chain" id="PRO_5008260148" evidence="10">
    <location>
        <begin position="24"/>
        <end position="682"/>
    </location>
</feature>
<dbReference type="InterPro" id="IPR036942">
    <property type="entry name" value="Beta-barrel_TonB_sf"/>
</dbReference>